<dbReference type="EMBL" id="JANPWB010000008">
    <property type="protein sequence ID" value="KAJ1161398.1"/>
    <property type="molecule type" value="Genomic_DNA"/>
</dbReference>
<dbReference type="AlphaFoldDB" id="A0AAV7SDZ5"/>
<protein>
    <submittedName>
        <fullName evidence="2">Uncharacterized protein</fullName>
    </submittedName>
</protein>
<sequence>MDSTPNAGPGVAVTSLGRGTGLTTVCDAGIGAPMGTGSTIGSTASVTSMACTGHSENTHSTNRTEPDVGFTVTTAGIPLPYARERRPDPLKGARAFARERGWLCLPTADQSHLG</sequence>
<dbReference type="Proteomes" id="UP001066276">
    <property type="component" value="Chromosome 4_2"/>
</dbReference>
<name>A0AAV7SDZ5_PLEWA</name>
<feature type="region of interest" description="Disordered" evidence="1">
    <location>
        <begin position="51"/>
        <end position="71"/>
    </location>
</feature>
<keyword evidence="3" id="KW-1185">Reference proteome</keyword>
<evidence type="ECO:0000256" key="1">
    <source>
        <dbReference type="SAM" id="MobiDB-lite"/>
    </source>
</evidence>
<feature type="compositionally biased region" description="Polar residues" evidence="1">
    <location>
        <begin position="51"/>
        <end position="63"/>
    </location>
</feature>
<accession>A0AAV7SDZ5</accession>
<comment type="caution">
    <text evidence="2">The sequence shown here is derived from an EMBL/GenBank/DDBJ whole genome shotgun (WGS) entry which is preliminary data.</text>
</comment>
<evidence type="ECO:0000313" key="3">
    <source>
        <dbReference type="Proteomes" id="UP001066276"/>
    </source>
</evidence>
<organism evidence="2 3">
    <name type="scientific">Pleurodeles waltl</name>
    <name type="common">Iberian ribbed newt</name>
    <dbReference type="NCBI Taxonomy" id="8319"/>
    <lineage>
        <taxon>Eukaryota</taxon>
        <taxon>Metazoa</taxon>
        <taxon>Chordata</taxon>
        <taxon>Craniata</taxon>
        <taxon>Vertebrata</taxon>
        <taxon>Euteleostomi</taxon>
        <taxon>Amphibia</taxon>
        <taxon>Batrachia</taxon>
        <taxon>Caudata</taxon>
        <taxon>Salamandroidea</taxon>
        <taxon>Salamandridae</taxon>
        <taxon>Pleurodelinae</taxon>
        <taxon>Pleurodeles</taxon>
    </lineage>
</organism>
<reference evidence="2" key="1">
    <citation type="journal article" date="2022" name="bioRxiv">
        <title>Sequencing and chromosome-scale assembly of the giantPleurodeles waltlgenome.</title>
        <authorList>
            <person name="Brown T."/>
            <person name="Elewa A."/>
            <person name="Iarovenko S."/>
            <person name="Subramanian E."/>
            <person name="Araus A.J."/>
            <person name="Petzold A."/>
            <person name="Susuki M."/>
            <person name="Suzuki K.-i.T."/>
            <person name="Hayashi T."/>
            <person name="Toyoda A."/>
            <person name="Oliveira C."/>
            <person name="Osipova E."/>
            <person name="Leigh N.D."/>
            <person name="Simon A."/>
            <person name="Yun M.H."/>
        </authorList>
    </citation>
    <scope>NUCLEOTIDE SEQUENCE</scope>
    <source>
        <strain evidence="2">20211129_DDA</strain>
        <tissue evidence="2">Liver</tissue>
    </source>
</reference>
<evidence type="ECO:0000313" key="2">
    <source>
        <dbReference type="EMBL" id="KAJ1161398.1"/>
    </source>
</evidence>
<gene>
    <name evidence="2" type="ORF">NDU88_001884</name>
</gene>
<proteinExistence type="predicted"/>